<feature type="active site" description="Proton donor/acceptor" evidence="15">
    <location>
        <position position="1183"/>
    </location>
</feature>
<keyword evidence="12" id="KW-1015">Disulfide bond</keyword>
<evidence type="ECO:0000256" key="13">
    <source>
        <dbReference type="ARBA" id="ARBA00057299"/>
    </source>
</evidence>
<evidence type="ECO:0000256" key="6">
    <source>
        <dbReference type="ARBA" id="ARBA00022670"/>
    </source>
</evidence>
<keyword evidence="11" id="KW-0482">Metalloprotease</keyword>
<comment type="cofactor">
    <cofactor evidence="1">
        <name>Zn(2+)</name>
        <dbReference type="ChEBI" id="CHEBI:29105"/>
    </cofactor>
</comment>
<evidence type="ECO:0000256" key="12">
    <source>
        <dbReference type="ARBA" id="ARBA00023157"/>
    </source>
</evidence>
<dbReference type="PROSITE" id="PS00133">
    <property type="entry name" value="CARBOXYPEPT_ZN_2"/>
    <property type="match status" value="1"/>
</dbReference>
<keyword evidence="5 18" id="KW-0121">Carboxypeptidase</keyword>
<dbReference type="PRINTS" id="PR00765">
    <property type="entry name" value="CRBOXYPTASEA"/>
</dbReference>
<name>A0A7G3AF53_LUTLO</name>
<dbReference type="Pfam" id="PF00246">
    <property type="entry name" value="Peptidase_M14"/>
    <property type="match status" value="3"/>
</dbReference>
<comment type="similarity">
    <text evidence="3 15">Belongs to the peptidase M14 family.</text>
</comment>
<evidence type="ECO:0000256" key="4">
    <source>
        <dbReference type="ARBA" id="ARBA00022525"/>
    </source>
</evidence>
<evidence type="ECO:0000256" key="11">
    <source>
        <dbReference type="ARBA" id="ARBA00023049"/>
    </source>
</evidence>
<keyword evidence="10" id="KW-0862">Zinc</keyword>
<comment type="function">
    <text evidence="13">Involved in the digestion of the blood meal.</text>
</comment>
<evidence type="ECO:0000256" key="8">
    <source>
        <dbReference type="ARBA" id="ARBA00022729"/>
    </source>
</evidence>
<dbReference type="SMART" id="SM00631">
    <property type="entry name" value="Zn_pept"/>
    <property type="match status" value="3"/>
</dbReference>
<dbReference type="VEuPathDB" id="VectorBase:LLONM1_005179"/>
<dbReference type="GO" id="GO:0005615">
    <property type="term" value="C:extracellular space"/>
    <property type="evidence" value="ECO:0007669"/>
    <property type="project" value="TreeGrafter"/>
</dbReference>
<accession>A0A7G3AF53</accession>
<dbReference type="SUPFAM" id="SSF54897">
    <property type="entry name" value="Protease propeptides/inhibitors"/>
    <property type="match status" value="3"/>
</dbReference>
<dbReference type="VEuPathDB" id="VectorBase:LLONM1_009753"/>
<evidence type="ECO:0000256" key="2">
    <source>
        <dbReference type="ARBA" id="ARBA00004613"/>
    </source>
</evidence>
<dbReference type="Gene3D" id="3.30.70.340">
    <property type="entry name" value="Metallocarboxypeptidase-like"/>
    <property type="match status" value="3"/>
</dbReference>
<dbReference type="InterPro" id="IPR057247">
    <property type="entry name" value="CARBOXYPEPT_ZN_2"/>
</dbReference>
<feature type="domain" description="Peptidase M14" evidence="17">
    <location>
        <begin position="924"/>
        <end position="1219"/>
    </location>
</feature>
<reference evidence="18" key="1">
    <citation type="journal article" date="2020" name="BMC">
        <title>Leishmania infection induces a limited differential gene expression in the sand fly midgut.</title>
        <authorList>
            <person name="Coutinho-Abreu I.V."/>
            <person name="Serafim T.D."/>
            <person name="Meneses C."/>
            <person name="Kamhawi S."/>
            <person name="Oliveira F."/>
            <person name="Valenzuela J.G."/>
        </authorList>
    </citation>
    <scope>NUCLEOTIDE SEQUENCE</scope>
    <source>
        <strain evidence="18">Jacobina</strain>
        <tissue evidence="18">Midgut</tissue>
    </source>
</reference>
<dbReference type="InterPro" id="IPR036990">
    <property type="entry name" value="M14A-like_propep"/>
</dbReference>
<dbReference type="PROSITE" id="PS00132">
    <property type="entry name" value="CARBOXYPEPT_ZN_1"/>
    <property type="match status" value="2"/>
</dbReference>
<evidence type="ECO:0000256" key="16">
    <source>
        <dbReference type="SAM" id="SignalP"/>
    </source>
</evidence>
<dbReference type="CDD" id="cd03860">
    <property type="entry name" value="M14_CP_A-B_like"/>
    <property type="match status" value="3"/>
</dbReference>
<dbReference type="SUPFAM" id="SSF53187">
    <property type="entry name" value="Zn-dependent exopeptidases"/>
    <property type="match status" value="3"/>
</dbReference>
<dbReference type="FunFam" id="3.30.70.340:FF:000002">
    <property type="entry name" value="Carboxypeptidase A"/>
    <property type="match status" value="1"/>
</dbReference>
<dbReference type="Gene3D" id="3.40.630.10">
    <property type="entry name" value="Zn peptidases"/>
    <property type="match status" value="3"/>
</dbReference>
<evidence type="ECO:0000256" key="9">
    <source>
        <dbReference type="ARBA" id="ARBA00022801"/>
    </source>
</evidence>
<keyword evidence="6" id="KW-0645">Protease</keyword>
<dbReference type="PROSITE" id="PS52035">
    <property type="entry name" value="PEPTIDASE_M14"/>
    <property type="match status" value="3"/>
</dbReference>
<dbReference type="GO" id="GO:0004181">
    <property type="term" value="F:metallocarboxypeptidase activity"/>
    <property type="evidence" value="ECO:0007669"/>
    <property type="project" value="InterPro"/>
</dbReference>
<dbReference type="GO" id="GO:0008270">
    <property type="term" value="F:zinc ion binding"/>
    <property type="evidence" value="ECO:0007669"/>
    <property type="project" value="InterPro"/>
</dbReference>
<evidence type="ECO:0000259" key="17">
    <source>
        <dbReference type="PROSITE" id="PS52035"/>
    </source>
</evidence>
<proteinExistence type="inferred from homology"/>
<protein>
    <recommendedName>
        <fullName evidence="14">Zinc carboxypeptidase A 1</fullName>
    </recommendedName>
</protein>
<dbReference type="InterPro" id="IPR000834">
    <property type="entry name" value="Peptidase_M14"/>
</dbReference>
<feature type="domain" description="Peptidase M14" evidence="17">
    <location>
        <begin position="507"/>
        <end position="798"/>
    </location>
</feature>
<feature type="active site" description="Proton donor/acceptor" evidence="15">
    <location>
        <position position="376"/>
    </location>
</feature>
<dbReference type="EMBL" id="GITU01001330">
    <property type="protein sequence ID" value="MBC1170033.1"/>
    <property type="molecule type" value="Transcribed_RNA"/>
</dbReference>
<feature type="domain" description="Peptidase M14" evidence="17">
    <location>
        <begin position="122"/>
        <end position="412"/>
    </location>
</feature>
<feature type="active site" description="Proton donor/acceptor" evidence="15">
    <location>
        <position position="762"/>
    </location>
</feature>
<keyword evidence="4" id="KW-0964">Secreted</keyword>
<evidence type="ECO:0000256" key="5">
    <source>
        <dbReference type="ARBA" id="ARBA00022645"/>
    </source>
</evidence>
<dbReference type="InterPro" id="IPR003146">
    <property type="entry name" value="M14A_act_pep"/>
</dbReference>
<dbReference type="PANTHER" id="PTHR11705">
    <property type="entry name" value="PROTEASE FAMILY M14 CARBOXYPEPTIDASE A,B"/>
    <property type="match status" value="1"/>
</dbReference>
<dbReference type="InterPro" id="IPR057246">
    <property type="entry name" value="CARBOXYPEPT_ZN_1"/>
</dbReference>
<dbReference type="Pfam" id="PF02244">
    <property type="entry name" value="Propep_M14"/>
    <property type="match status" value="3"/>
</dbReference>
<comment type="subcellular location">
    <subcellularLocation>
        <location evidence="2">Secreted</location>
    </subcellularLocation>
</comment>
<dbReference type="VEuPathDB" id="VectorBase:LLONM1_000828"/>
<evidence type="ECO:0000313" key="18">
    <source>
        <dbReference type="EMBL" id="MBC1170033.1"/>
    </source>
</evidence>
<evidence type="ECO:0000256" key="15">
    <source>
        <dbReference type="PROSITE-ProRule" id="PRU01379"/>
    </source>
</evidence>
<evidence type="ECO:0000256" key="10">
    <source>
        <dbReference type="ARBA" id="ARBA00022833"/>
    </source>
</evidence>
<feature type="signal peptide" evidence="16">
    <location>
        <begin position="1"/>
        <end position="21"/>
    </location>
</feature>
<dbReference type="GO" id="GO:0006508">
    <property type="term" value="P:proteolysis"/>
    <property type="evidence" value="ECO:0007669"/>
    <property type="project" value="UniProtKB-KW"/>
</dbReference>
<evidence type="ECO:0000256" key="3">
    <source>
        <dbReference type="ARBA" id="ARBA00005988"/>
    </source>
</evidence>
<evidence type="ECO:0000256" key="1">
    <source>
        <dbReference type="ARBA" id="ARBA00001947"/>
    </source>
</evidence>
<keyword evidence="8 16" id="KW-0732">Signal</keyword>
<evidence type="ECO:0000256" key="7">
    <source>
        <dbReference type="ARBA" id="ARBA00022723"/>
    </source>
</evidence>
<sequence length="1228" mass="141142">MQKIHILLISFIVLLSGLALAERFDNYHVYSLELQSLRHVELIRDFEDKLSGGVEVLSPLMRKIPQEVNVLISPNQIVDFKAILRAQKIPFRLIEENFQDVIDEDARLNNLRADTGDYSWERYYRLENIHNWMRSLEAKHPGVVNTIVGGESYEKRKILGVRIAHNEKNPAIFVEGGIHAREWISPATSTFIANELLTSEDPETKRLAQSYTWYIFPSVNPDGYEFSATANRMWRKTRQPYGFCYGADPNRNWDHHWMEEGSSSFSCSQVYAGSAPFSEIETRTLSQYISSVKNLRLYVSLHSYSQLLLYPYGTSEKVTKPQDYDRISNATVRAISKRYGTTYEYGNIEEAIYPASGGSIDWVHGVNKVPLAFTFELRPDRNSRNGFMLPADQIIPTGEETMDGLTAMRYDNYRVYRMSVNSSDELDVFQSLENNCRMGIIVERHPVRGKAQVIVSPNKTLSFEALMREKDIKIKMMESNIQRLFDEELKVLNDWTPGKSRPMNFKIYHTLTDIYEWLYDLSRKYQKHVKLLRIGKSYENREILGIEISHNRRNPTAFIEGGIHAREWISPATILYFINELLTSKEEEIVKLARKINWYIVPVVNPDGYVYTHTHDRLWRKTRRPYGMSYGVDANRNFGFHWMEKGSSLRPCSEIFAGPRPFSEPETWALATFLKNIPKLKLYISFHSFGQLFMYPYGYSPRPVKNFRDVDQIAFATATALSRRYGTHYKYGNIYNTIYPASGSSVDWVSGVRRVPLAYAYELRPARNTILGVILDPKFIEPTSFEVIDSLIAMFNFIPRFKMTISIVVLIAISCVFGHTLGEVARYDNYRIYGVTVNSVEDFKALESLEGTSDGYIFLSMPSKLSKEAAVVVAPHKFEIFESFLDSKSIKHRVTQKNLQRMIDMERRSMDFRKRRSNGFDFDNYHTIEEINAWLKSLEEAHPDVVSVITAGKSYQERDILGVKLSRGADKPGIFVEAGIHAREWISPATVIFLINELLTSADQGVKDLAENYDWYIFPNINPDGYVYTHEKNRMWRKTLKPDPDIAACFGVDANRNWDFQWTSSETTNNPCSDKYAGPSPASEPEVIAVANYMTSIKDKLHLFLSFHSFSQLILFPNGYTEELVEHYNDLKDIGDSAAKALAQRYGTEYTVGDIYSTIYPAPGTSIDWAYGALGIKLSFVYELRPTSNLEGGHTLPADQIRPVALETIDSLVALVKRAKELKYFDRQ</sequence>
<keyword evidence="9" id="KW-0378">Hydrolase</keyword>
<dbReference type="PANTHER" id="PTHR11705:SF156">
    <property type="entry name" value="RH39904P-RELATED"/>
    <property type="match status" value="1"/>
</dbReference>
<organism evidence="18">
    <name type="scientific">Lutzomyia longipalpis</name>
    <name type="common">Sand fly</name>
    <dbReference type="NCBI Taxonomy" id="7200"/>
    <lineage>
        <taxon>Eukaryota</taxon>
        <taxon>Metazoa</taxon>
        <taxon>Ecdysozoa</taxon>
        <taxon>Arthropoda</taxon>
        <taxon>Hexapoda</taxon>
        <taxon>Insecta</taxon>
        <taxon>Pterygota</taxon>
        <taxon>Neoptera</taxon>
        <taxon>Endopterygota</taxon>
        <taxon>Diptera</taxon>
        <taxon>Nematocera</taxon>
        <taxon>Psychodoidea</taxon>
        <taxon>Psychodidae</taxon>
        <taxon>Lutzomyia</taxon>
        <taxon>Lutzomyia</taxon>
    </lineage>
</organism>
<dbReference type="AlphaFoldDB" id="A0A7G3AF53"/>
<dbReference type="FunFam" id="3.40.630.10:FF:000040">
    <property type="entry name" value="zinc carboxypeptidase"/>
    <property type="match status" value="3"/>
</dbReference>
<feature type="chain" id="PRO_5028990728" description="Zinc carboxypeptidase A 1" evidence="16">
    <location>
        <begin position="22"/>
        <end position="1228"/>
    </location>
</feature>
<keyword evidence="7" id="KW-0479">Metal-binding</keyword>
<evidence type="ECO:0000256" key="14">
    <source>
        <dbReference type="ARBA" id="ARBA00069039"/>
    </source>
</evidence>